<keyword evidence="1" id="KW-0732">Signal</keyword>
<dbReference type="Proteomes" id="UP000076038">
    <property type="component" value="Chromosome"/>
</dbReference>
<protein>
    <recommendedName>
        <fullName evidence="4">Ig-like domain-containing protein</fullName>
    </recommendedName>
</protein>
<evidence type="ECO:0000256" key="1">
    <source>
        <dbReference type="SAM" id="SignalP"/>
    </source>
</evidence>
<dbReference type="OrthoDB" id="4480730at2"/>
<dbReference type="AlphaFoldDB" id="A0A143QT05"/>
<dbReference type="KEGG" id="rhs:A3Q41_04609"/>
<accession>A0A143QT05</accession>
<feature type="chain" id="PRO_5007512743" description="Ig-like domain-containing protein" evidence="1">
    <location>
        <begin position="28"/>
        <end position="156"/>
    </location>
</feature>
<gene>
    <name evidence="2" type="ORF">A3Q41_04609</name>
</gene>
<sequence>MRSTSRILIGVLLCAPAPAAFPATASAAQSTDVTYAFEVDGSTVTNTITNNSGSDLTCRTSLAPAPGGVLPPVWEVVGNGQSLYSTDDGGQIGISTQHVTEIPAGTYVALASCGTEGVDPTTAWVSDYPGLSDVLATLPWNSYTVQQASPIVTIED</sequence>
<name>A0A143QT05_RHOFA</name>
<dbReference type="PATRIC" id="fig|1653479.3.peg.4663"/>
<keyword evidence="3" id="KW-1185">Reference proteome</keyword>
<evidence type="ECO:0008006" key="4">
    <source>
        <dbReference type="Google" id="ProtNLM"/>
    </source>
</evidence>
<feature type="signal peptide" evidence="1">
    <location>
        <begin position="1"/>
        <end position="27"/>
    </location>
</feature>
<dbReference type="RefSeq" id="WP_048318555.1">
    <property type="nucleotide sequence ID" value="NZ_CP015220.1"/>
</dbReference>
<reference evidence="3" key="2">
    <citation type="submission" date="2016-04" db="EMBL/GenBank/DDBJ databases">
        <title>Complete Genome and Plasmid Sequences for Rhodococcus fascians D188 and Draft Sequences for Rhodococcus spp. Isolates PBTS 1 and PBTS 2.</title>
        <authorList>
            <person name="Stamer R."/>
            <person name="Vereecke D."/>
            <person name="Zhang Y."/>
            <person name="Schilkey F."/>
            <person name="Devitt N."/>
            <person name="Randall J."/>
        </authorList>
    </citation>
    <scope>NUCLEOTIDE SEQUENCE [LARGE SCALE GENOMIC DNA]</scope>
    <source>
        <strain evidence="3">PBTS2</strain>
    </source>
</reference>
<organism evidence="2 3">
    <name type="scientific">Rhodococcoides fascians</name>
    <name type="common">Rhodococcus fascians</name>
    <dbReference type="NCBI Taxonomy" id="1828"/>
    <lineage>
        <taxon>Bacteria</taxon>
        <taxon>Bacillati</taxon>
        <taxon>Actinomycetota</taxon>
        <taxon>Actinomycetes</taxon>
        <taxon>Mycobacteriales</taxon>
        <taxon>Nocardiaceae</taxon>
        <taxon>Rhodococcoides</taxon>
    </lineage>
</organism>
<reference evidence="2 3" key="1">
    <citation type="journal article" date="2016" name="Genome Announc.">
        <title>Complete Genome and Plasmid Sequences for Rhodococcus fascians D188 and Draft Sequences for Rhodococcus Isolates PBTS 1 and PBTS 2.</title>
        <authorList>
            <person name="Stamler R.A."/>
            <person name="Vereecke D."/>
            <person name="Zhang Y."/>
            <person name="Schilkey F."/>
            <person name="Devitt N."/>
            <person name="Randall J.J."/>
        </authorList>
    </citation>
    <scope>NUCLEOTIDE SEQUENCE [LARGE SCALE GENOMIC DNA]</scope>
    <source>
        <strain evidence="2 3">PBTS2</strain>
    </source>
</reference>
<proteinExistence type="predicted"/>
<evidence type="ECO:0000313" key="3">
    <source>
        <dbReference type="Proteomes" id="UP000076038"/>
    </source>
</evidence>
<evidence type="ECO:0000313" key="2">
    <source>
        <dbReference type="EMBL" id="AMY25878.1"/>
    </source>
</evidence>
<dbReference type="EMBL" id="CP015220">
    <property type="protein sequence ID" value="AMY25878.1"/>
    <property type="molecule type" value="Genomic_DNA"/>
</dbReference>